<dbReference type="EMBL" id="SWKU01000002">
    <property type="protein sequence ID" value="KAF3009504.1"/>
    <property type="molecule type" value="Genomic_DNA"/>
</dbReference>
<accession>A0A9P4WDZ0</accession>
<feature type="chain" id="PRO_5040227003" evidence="1">
    <location>
        <begin position="21"/>
        <end position="464"/>
    </location>
</feature>
<evidence type="ECO:0000313" key="3">
    <source>
        <dbReference type="Proteomes" id="UP000801428"/>
    </source>
</evidence>
<feature type="signal peptide" evidence="1">
    <location>
        <begin position="1"/>
        <end position="20"/>
    </location>
</feature>
<keyword evidence="1" id="KW-0732">Signal</keyword>
<organism evidence="2 3">
    <name type="scientific">Curvularia kusanoi</name>
    <name type="common">Cochliobolus kusanoi</name>
    <dbReference type="NCBI Taxonomy" id="90978"/>
    <lineage>
        <taxon>Eukaryota</taxon>
        <taxon>Fungi</taxon>
        <taxon>Dikarya</taxon>
        <taxon>Ascomycota</taxon>
        <taxon>Pezizomycotina</taxon>
        <taxon>Dothideomycetes</taxon>
        <taxon>Pleosporomycetidae</taxon>
        <taxon>Pleosporales</taxon>
        <taxon>Pleosporineae</taxon>
        <taxon>Pleosporaceae</taxon>
        <taxon>Curvularia</taxon>
    </lineage>
</organism>
<proteinExistence type="predicted"/>
<dbReference type="Proteomes" id="UP000801428">
    <property type="component" value="Unassembled WGS sequence"/>
</dbReference>
<evidence type="ECO:0000313" key="2">
    <source>
        <dbReference type="EMBL" id="KAF3009504.1"/>
    </source>
</evidence>
<protein>
    <submittedName>
        <fullName evidence="2">Uncharacterized protein</fullName>
    </submittedName>
</protein>
<comment type="caution">
    <text evidence="2">The sequence shown here is derived from an EMBL/GenBank/DDBJ whole genome shotgun (WGS) entry which is preliminary data.</text>
</comment>
<dbReference type="OrthoDB" id="5337308at2759"/>
<dbReference type="AlphaFoldDB" id="A0A9P4WDZ0"/>
<reference evidence="2" key="1">
    <citation type="submission" date="2019-04" db="EMBL/GenBank/DDBJ databases">
        <title>Sequencing of skin fungus with MAO and IRED activity.</title>
        <authorList>
            <person name="Marsaioli A.J."/>
            <person name="Bonatto J.M.C."/>
            <person name="Reis Junior O."/>
        </authorList>
    </citation>
    <scope>NUCLEOTIDE SEQUENCE</scope>
    <source>
        <strain evidence="2">30M1</strain>
    </source>
</reference>
<evidence type="ECO:0000256" key="1">
    <source>
        <dbReference type="SAM" id="SignalP"/>
    </source>
</evidence>
<name>A0A9P4WDZ0_CURKU</name>
<keyword evidence="3" id="KW-1185">Reference proteome</keyword>
<sequence>MMLSSAGLLPLFLLPAVCRSLPSFLSPRNATTSVDVYSALHPVKHDPIYNYALPLLENPGTATPSDPDLSAAASLQKQWLQAKSLTRRDSLLDTETTTPGANAVFATGEGEYDAFWQKHVCRGEKLTQASVRNKDTAIYFVSGIDSQFDGTMAAELQLWGYEDYSSNGWSYFCRLENIAADLNRIGIDTRFKRWDMNGQNVCFHVEHGRYYQSMPLEAQTYEVDSKTYRMTGAYSHIGVNARDGVISFFNVMSAERGAAHYWGVDQPSVEELPKLRQISDLAWGFWKRAHPDGAGLNNINKFLVHDIINPDTLDLMRLALQSYEVPEGQRYTYIPAWPGIEFDMETPEGKSMLGSPNGLAAGYFLVQHKTQLGANKYVYKVTIWTDNVGSEQMLFWVKNAPLSPEEECDRDGSCTPTPPGFAAADTLNMTAQLAESSSDMTGQIVEQSLDGKNVIREHRILARL</sequence>
<gene>
    <name evidence="2" type="ORF">E8E13_003824</name>
</gene>